<dbReference type="Proteomes" id="UP000037773">
    <property type="component" value="Unassembled WGS sequence"/>
</dbReference>
<organism evidence="1 2">
    <name type="scientific">Streptomyces caelestis</name>
    <dbReference type="NCBI Taxonomy" id="36816"/>
    <lineage>
        <taxon>Bacteria</taxon>
        <taxon>Bacillati</taxon>
        <taxon>Actinomycetota</taxon>
        <taxon>Actinomycetes</taxon>
        <taxon>Kitasatosporales</taxon>
        <taxon>Streptomycetaceae</taxon>
        <taxon>Streptomyces</taxon>
    </lineage>
</organism>
<accession>A0A0M9X654</accession>
<keyword evidence="2" id="KW-1185">Reference proteome</keyword>
<evidence type="ECO:0000313" key="1">
    <source>
        <dbReference type="EMBL" id="KOT30394.1"/>
    </source>
</evidence>
<dbReference type="AlphaFoldDB" id="A0A0M9X654"/>
<evidence type="ECO:0000313" key="2">
    <source>
        <dbReference type="Proteomes" id="UP000037773"/>
    </source>
</evidence>
<proteinExistence type="predicted"/>
<protein>
    <submittedName>
        <fullName evidence="1">Uncharacterized protein</fullName>
    </submittedName>
</protein>
<sequence length="120" mass="12383">MAVRVVEAGAAPVEEVVDPVGLGGARIRAGGDPGRLDARDRGVEPLLGHRERVGPALDRLVPLLVVVESRAVAEADRRERAGRGAVLESRYPGEELGGVPAVTGVDGGVVQPDVLCRGHG</sequence>
<reference evidence="1 2" key="1">
    <citation type="submission" date="2015-07" db="EMBL/GenBank/DDBJ databases">
        <authorList>
            <person name="Noorani M."/>
        </authorList>
    </citation>
    <scope>NUCLEOTIDE SEQUENCE [LARGE SCALE GENOMIC DNA]</scope>
    <source>
        <strain evidence="1 2">NRRL B-24567</strain>
    </source>
</reference>
<dbReference type="PATRIC" id="fig|36816.3.peg.7139"/>
<dbReference type="EMBL" id="LGCN01000241">
    <property type="protein sequence ID" value="KOT30394.1"/>
    <property type="molecule type" value="Genomic_DNA"/>
</dbReference>
<name>A0A0M9X654_9ACTN</name>
<comment type="caution">
    <text evidence="1">The sequence shown here is derived from an EMBL/GenBank/DDBJ whole genome shotgun (WGS) entry which is preliminary data.</text>
</comment>
<gene>
    <name evidence="1" type="ORF">ADK41_32875</name>
</gene>